<feature type="compositionally biased region" description="Polar residues" evidence="1">
    <location>
        <begin position="560"/>
        <end position="574"/>
    </location>
</feature>
<feature type="region of interest" description="Disordered" evidence="1">
    <location>
        <begin position="1"/>
        <end position="255"/>
    </location>
</feature>
<proteinExistence type="predicted"/>
<name>A0A9P4LS71_9PLEO</name>
<feature type="compositionally biased region" description="Polar residues" evidence="1">
    <location>
        <begin position="588"/>
        <end position="618"/>
    </location>
</feature>
<evidence type="ECO:0000256" key="1">
    <source>
        <dbReference type="SAM" id="MobiDB-lite"/>
    </source>
</evidence>
<dbReference type="EMBL" id="ML978161">
    <property type="protein sequence ID" value="KAF2034472.1"/>
    <property type="molecule type" value="Genomic_DNA"/>
</dbReference>
<feature type="compositionally biased region" description="Polar residues" evidence="1">
    <location>
        <begin position="1117"/>
        <end position="1130"/>
    </location>
</feature>
<feature type="compositionally biased region" description="Basic and acidic residues" evidence="1">
    <location>
        <begin position="711"/>
        <end position="726"/>
    </location>
</feature>
<evidence type="ECO:0000313" key="3">
    <source>
        <dbReference type="Proteomes" id="UP000799777"/>
    </source>
</evidence>
<feature type="compositionally biased region" description="Polar residues" evidence="1">
    <location>
        <begin position="728"/>
        <end position="739"/>
    </location>
</feature>
<feature type="compositionally biased region" description="Acidic residues" evidence="1">
    <location>
        <begin position="434"/>
        <end position="446"/>
    </location>
</feature>
<feature type="compositionally biased region" description="Polar residues" evidence="1">
    <location>
        <begin position="49"/>
        <end position="63"/>
    </location>
</feature>
<dbReference type="OrthoDB" id="10688930at2759"/>
<feature type="compositionally biased region" description="Polar residues" evidence="1">
    <location>
        <begin position="141"/>
        <end position="155"/>
    </location>
</feature>
<feature type="compositionally biased region" description="Basic and acidic residues" evidence="1">
    <location>
        <begin position="750"/>
        <end position="762"/>
    </location>
</feature>
<gene>
    <name evidence="2" type="ORF">EK21DRAFT_108090</name>
</gene>
<feature type="compositionally biased region" description="Basic and acidic residues" evidence="1">
    <location>
        <begin position="1089"/>
        <end position="1104"/>
    </location>
</feature>
<feature type="compositionally biased region" description="Low complexity" evidence="1">
    <location>
        <begin position="1049"/>
        <end position="1064"/>
    </location>
</feature>
<sequence>MRSERTFSFISPLPSPPEERIEPVIPSRQASRRKTSIPSPPIVERVASSVYSTSPEPQVSQQMSRRKPTIAPLREPTPMFEPEEPLHIDLEEPPEEVDFQPPVERVRRATTAPQDEEVPEVTDPPPITSSTSENVEEPTDESVSTTAVSRQSTRRASVPDIKPEPDFEPPVMRMARSMTQPSQRQSVKSPLPIPEESVDEPTISRTTTRQPAQKLKQSELDPDFEPPVMRMARSMSRRETLRSPSPVPEEPAEVPTVSRVVLFTTRRATEPVVIEPDEEDLEPPAMRMRTATQPPLRTPKPDEEELRQEPSPVPVLRKATTRAVEEREPSPEVPTRLVTTRRLSEAMPPPEPLMRKATTRRRTERIPSPESMVRRVTTRMPTESLSRPEPVARQMTRQPTAGIPSPEEVIRRVTTRRRTRPIEEPLAPPSSPSTEEEVQPDGEPSQELEHALPVSRAADVPSRMQTFSLEVHRQRTATTPREHTLRRQSTQPDEFALPASSSSYTASSYSLADDDHAVDEVAQPPPAETEEVEFIPPVESLRRRTTLNEPPVEEPHRQPTYRSSLILSRRSTAASPHPTFAERHATFEPTTATPSRRSTIMSDPTAVQTESPAVSRVTTDLAPTLSRSGTQGILKRPTRQSTDAELVPLPPSRQLTRQPTEPQMVALPPSRQVTRQRTGPQLIPLPASRQPTGFISRRSSEYDMPGLTQRNVEKSPEDEPTPDKQPSRRQTQVPPQRQSGYGMPRLIQRNVEDEAKEEEPVVERQPTGQRTIVSRRPTQVPYILHRRDEKSSQRAGSEDLWVQSRNRSMKHSQSGGQSPNPNPKYSHLLSPIGTDNQSSPFDTRHQNRGYTNPPGPARAAAVQARKDDYYPRLAPVVLTAETTIHDPMLRPSEEMFIHHPNPYQRLSSENTLSLTMVRPEETTLSLAIRGLNETTRRSDLELTRKPTLAANLVSSPFAPRNEEKTPNWFQMHLPLRRQNAHQEPVPPEPVAQEKAFSGPVRRDAHDDSQTKDEPLQEEEGWGSRNRTSASAREKSNPTKVVDSGFNKGTPSSIASPNSSSTSPNECCKIGSTFPQSDSDPRRGRLTTAGRDEKAGDEKAADKRPKQPGARPSLFPRRQSTTIYDSSSSDPNAIPQRSAKPGSGRKDSFFGQRSPAKRTASFFGRGKESTPGGAAYSKGPSRAPAKPAEQPKAQQPADKVGAKGVQGGSRVNPLKGRWGWEWGRG</sequence>
<feature type="compositionally biased region" description="Polar residues" evidence="1">
    <location>
        <begin position="803"/>
        <end position="819"/>
    </location>
</feature>
<keyword evidence="3" id="KW-1185">Reference proteome</keyword>
<feature type="compositionally biased region" description="Polar residues" evidence="1">
    <location>
        <begin position="177"/>
        <end position="188"/>
    </location>
</feature>
<feature type="compositionally biased region" description="Low complexity" evidence="1">
    <location>
        <begin position="499"/>
        <end position="510"/>
    </location>
</feature>
<feature type="region of interest" description="Disordered" evidence="1">
    <location>
        <begin position="271"/>
        <end position="510"/>
    </location>
</feature>
<feature type="region of interest" description="Disordered" evidence="1">
    <location>
        <begin position="538"/>
        <end position="859"/>
    </location>
</feature>
<reference evidence="2" key="1">
    <citation type="journal article" date="2020" name="Stud. Mycol.">
        <title>101 Dothideomycetes genomes: a test case for predicting lifestyles and emergence of pathogens.</title>
        <authorList>
            <person name="Haridas S."/>
            <person name="Albert R."/>
            <person name="Binder M."/>
            <person name="Bloem J."/>
            <person name="Labutti K."/>
            <person name="Salamov A."/>
            <person name="Andreopoulos B."/>
            <person name="Baker S."/>
            <person name="Barry K."/>
            <person name="Bills G."/>
            <person name="Bluhm B."/>
            <person name="Cannon C."/>
            <person name="Castanera R."/>
            <person name="Culley D."/>
            <person name="Daum C."/>
            <person name="Ezra D."/>
            <person name="Gonzalez J."/>
            <person name="Henrissat B."/>
            <person name="Kuo A."/>
            <person name="Liang C."/>
            <person name="Lipzen A."/>
            <person name="Lutzoni F."/>
            <person name="Magnuson J."/>
            <person name="Mondo S."/>
            <person name="Nolan M."/>
            <person name="Ohm R."/>
            <person name="Pangilinan J."/>
            <person name="Park H.-J."/>
            <person name="Ramirez L."/>
            <person name="Alfaro M."/>
            <person name="Sun H."/>
            <person name="Tritt A."/>
            <person name="Yoshinaga Y."/>
            <person name="Zwiers L.-H."/>
            <person name="Turgeon B."/>
            <person name="Goodwin S."/>
            <person name="Spatafora J."/>
            <person name="Crous P."/>
            <person name="Grigoriev I."/>
        </authorList>
    </citation>
    <scope>NUCLEOTIDE SEQUENCE</scope>
    <source>
        <strain evidence="2">CBS 110217</strain>
    </source>
</reference>
<feature type="compositionally biased region" description="Low complexity" evidence="1">
    <location>
        <begin position="1182"/>
        <end position="1198"/>
    </location>
</feature>
<dbReference type="AlphaFoldDB" id="A0A9P4LS71"/>
<organism evidence="2 3">
    <name type="scientific">Setomelanomma holmii</name>
    <dbReference type="NCBI Taxonomy" id="210430"/>
    <lineage>
        <taxon>Eukaryota</taxon>
        <taxon>Fungi</taxon>
        <taxon>Dikarya</taxon>
        <taxon>Ascomycota</taxon>
        <taxon>Pezizomycotina</taxon>
        <taxon>Dothideomycetes</taxon>
        <taxon>Pleosporomycetidae</taxon>
        <taxon>Pleosporales</taxon>
        <taxon>Pleosporineae</taxon>
        <taxon>Phaeosphaeriaceae</taxon>
        <taxon>Setomelanomma</taxon>
    </lineage>
</organism>
<protein>
    <submittedName>
        <fullName evidence="2">Uncharacterized protein</fullName>
    </submittedName>
</protein>
<dbReference type="Proteomes" id="UP000799777">
    <property type="component" value="Unassembled WGS sequence"/>
</dbReference>
<evidence type="ECO:0000313" key="2">
    <source>
        <dbReference type="EMBL" id="KAF2034472.1"/>
    </source>
</evidence>
<comment type="caution">
    <text evidence="2">The sequence shown here is derived from an EMBL/GenBank/DDBJ whole genome shotgun (WGS) entry which is preliminary data.</text>
</comment>
<accession>A0A9P4LS71</accession>
<feature type="compositionally biased region" description="Basic and acidic residues" evidence="1">
    <location>
        <begin position="1000"/>
        <end position="1014"/>
    </location>
</feature>
<feature type="region of interest" description="Disordered" evidence="1">
    <location>
        <begin position="979"/>
        <end position="1224"/>
    </location>
</feature>